<dbReference type="Proteomes" id="UP000053372">
    <property type="component" value="Unassembled WGS sequence"/>
</dbReference>
<evidence type="ECO:0000259" key="3">
    <source>
        <dbReference type="PROSITE" id="PS51186"/>
    </source>
</evidence>
<dbReference type="EMBL" id="LMTZ01000150">
    <property type="protein sequence ID" value="KST62817.1"/>
    <property type="molecule type" value="Genomic_DNA"/>
</dbReference>
<dbReference type="AlphaFoldDB" id="A0A0V7ZLJ8"/>
<dbReference type="InterPro" id="IPR016181">
    <property type="entry name" value="Acyl_CoA_acyltransferase"/>
</dbReference>
<evidence type="ECO:0000256" key="1">
    <source>
        <dbReference type="ARBA" id="ARBA00022679"/>
    </source>
</evidence>
<dbReference type="SUPFAM" id="SSF55729">
    <property type="entry name" value="Acyl-CoA N-acyltransferases (Nat)"/>
    <property type="match status" value="1"/>
</dbReference>
<evidence type="ECO:0000313" key="4">
    <source>
        <dbReference type="EMBL" id="KST62817.1"/>
    </source>
</evidence>
<dbReference type="Gene3D" id="3.40.630.30">
    <property type="match status" value="1"/>
</dbReference>
<dbReference type="PANTHER" id="PTHR43072">
    <property type="entry name" value="N-ACETYLTRANSFERASE"/>
    <property type="match status" value="1"/>
</dbReference>
<keyword evidence="6" id="KW-1185">Reference proteome</keyword>
<dbReference type="EMBL" id="LMTZ01000112">
    <property type="protein sequence ID" value="KST65151.1"/>
    <property type="molecule type" value="Genomic_DNA"/>
</dbReference>
<dbReference type="InterPro" id="IPR000182">
    <property type="entry name" value="GNAT_dom"/>
</dbReference>
<evidence type="ECO:0000313" key="6">
    <source>
        <dbReference type="Proteomes" id="UP000053372"/>
    </source>
</evidence>
<organism evidence="5 6">
    <name type="scientific">Mastigocoleus testarum BC008</name>
    <dbReference type="NCBI Taxonomy" id="371196"/>
    <lineage>
        <taxon>Bacteria</taxon>
        <taxon>Bacillati</taxon>
        <taxon>Cyanobacteriota</taxon>
        <taxon>Cyanophyceae</taxon>
        <taxon>Nostocales</taxon>
        <taxon>Hapalosiphonaceae</taxon>
        <taxon>Mastigocoleus</taxon>
    </lineage>
</organism>
<feature type="domain" description="N-acetyltransferase" evidence="3">
    <location>
        <begin position="1"/>
        <end position="163"/>
    </location>
</feature>
<protein>
    <submittedName>
        <fullName evidence="5">Phosphinothricin acetyltransferase</fullName>
    </submittedName>
</protein>
<evidence type="ECO:0000313" key="5">
    <source>
        <dbReference type="EMBL" id="KST65151.1"/>
    </source>
</evidence>
<dbReference type="PROSITE" id="PS51186">
    <property type="entry name" value="GNAT"/>
    <property type="match status" value="1"/>
</dbReference>
<dbReference type="Pfam" id="PF13420">
    <property type="entry name" value="Acetyltransf_4"/>
    <property type="match status" value="1"/>
</dbReference>
<gene>
    <name evidence="4" type="ORF">BC008_10845</name>
    <name evidence="5" type="ORF">BC008_20025</name>
</gene>
<proteinExistence type="predicted"/>
<name>A0A0V7ZLJ8_9CYAN</name>
<reference evidence="5 6" key="1">
    <citation type="journal article" date="2015" name="Genome Announc.">
        <title>Draft Genome of the Euendolithic (true boring) Cyanobacterium Mastigocoleus testarum strain BC008.</title>
        <authorList>
            <person name="Guida B.S."/>
            <person name="Garcia-Pichel F."/>
        </authorList>
    </citation>
    <scope>NUCLEOTIDE SEQUENCE [LARGE SCALE GENOMIC DNA]</scope>
    <source>
        <strain evidence="5 6">BC008</strain>
    </source>
</reference>
<keyword evidence="1 5" id="KW-0808">Transferase</keyword>
<evidence type="ECO:0000256" key="2">
    <source>
        <dbReference type="ARBA" id="ARBA00023315"/>
    </source>
</evidence>
<dbReference type="GO" id="GO:0016747">
    <property type="term" value="F:acyltransferase activity, transferring groups other than amino-acyl groups"/>
    <property type="evidence" value="ECO:0007669"/>
    <property type="project" value="InterPro"/>
</dbReference>
<comment type="caution">
    <text evidence="5">The sequence shown here is derived from an EMBL/GenBank/DDBJ whole genome shotgun (WGS) entry which is preliminary data.</text>
</comment>
<dbReference type="CDD" id="cd04301">
    <property type="entry name" value="NAT_SF"/>
    <property type="match status" value="1"/>
</dbReference>
<keyword evidence="2" id="KW-0012">Acyltransferase</keyword>
<dbReference type="PANTHER" id="PTHR43072:SF23">
    <property type="entry name" value="UPF0039 PROTEIN C11D3.02C"/>
    <property type="match status" value="1"/>
</dbReference>
<accession>A0A0V7ZLJ8</accession>
<sequence>MIRLATESDAVQILDIYAPFCNDSSSVVSFEVEPPSQDEMMSRINSVLQQLPWLVCEQNGQVLGYAYAGLHRQRAAYQWSVEVSVYIRDTERRSGIGQALYTSLFQILTLQGYFNAYAGMTLPNPGSARLHEKMGFKPIGTYHRVGYKNGAWRDVAWYELSLQPLVSNPEQPQNINLTRNSTEFKSALESGIYLLR</sequence>
<dbReference type="NCBIfam" id="NF040504">
    <property type="entry name" value="resist_ArsN1b"/>
    <property type="match status" value="1"/>
</dbReference>